<gene>
    <name evidence="1" type="ORF">BU16DRAFT_576669</name>
</gene>
<protein>
    <submittedName>
        <fullName evidence="1">Uncharacterized protein</fullName>
    </submittedName>
</protein>
<dbReference type="EMBL" id="MU004181">
    <property type="protein sequence ID" value="KAF2502729.1"/>
    <property type="molecule type" value="Genomic_DNA"/>
</dbReference>
<evidence type="ECO:0000313" key="2">
    <source>
        <dbReference type="Proteomes" id="UP000799750"/>
    </source>
</evidence>
<reference evidence="1" key="1">
    <citation type="journal article" date="2020" name="Stud. Mycol.">
        <title>101 Dothideomycetes genomes: a test case for predicting lifestyles and emergence of pathogens.</title>
        <authorList>
            <person name="Haridas S."/>
            <person name="Albert R."/>
            <person name="Binder M."/>
            <person name="Bloem J."/>
            <person name="Labutti K."/>
            <person name="Salamov A."/>
            <person name="Andreopoulos B."/>
            <person name="Baker S."/>
            <person name="Barry K."/>
            <person name="Bills G."/>
            <person name="Bluhm B."/>
            <person name="Cannon C."/>
            <person name="Castanera R."/>
            <person name="Culley D."/>
            <person name="Daum C."/>
            <person name="Ezra D."/>
            <person name="Gonzalez J."/>
            <person name="Henrissat B."/>
            <person name="Kuo A."/>
            <person name="Liang C."/>
            <person name="Lipzen A."/>
            <person name="Lutzoni F."/>
            <person name="Magnuson J."/>
            <person name="Mondo S."/>
            <person name="Nolan M."/>
            <person name="Ohm R."/>
            <person name="Pangilinan J."/>
            <person name="Park H.-J."/>
            <person name="Ramirez L."/>
            <person name="Alfaro M."/>
            <person name="Sun H."/>
            <person name="Tritt A."/>
            <person name="Yoshinaga Y."/>
            <person name="Zwiers L.-H."/>
            <person name="Turgeon B."/>
            <person name="Goodwin S."/>
            <person name="Spatafora J."/>
            <person name="Crous P."/>
            <person name="Grigoriev I."/>
        </authorList>
    </citation>
    <scope>NUCLEOTIDE SEQUENCE</scope>
    <source>
        <strain evidence="1">CBS 269.34</strain>
    </source>
</reference>
<dbReference type="AlphaFoldDB" id="A0A6A6RDG6"/>
<sequence length="138" mass="14407">MPPVFAETTTISASASASAAAYPSSAAVVLCVCACETPSSPSPGFWASVGSFHYGVGQSAWAWGGPWLVYSCLGKGSSQSAVLALMLTPGVLFRSKEPENGDLVSIVLILISTRESGKSRKFKITLWRLSDCVTNSVV</sequence>
<proteinExistence type="predicted"/>
<organism evidence="1 2">
    <name type="scientific">Lophium mytilinum</name>
    <dbReference type="NCBI Taxonomy" id="390894"/>
    <lineage>
        <taxon>Eukaryota</taxon>
        <taxon>Fungi</taxon>
        <taxon>Dikarya</taxon>
        <taxon>Ascomycota</taxon>
        <taxon>Pezizomycotina</taxon>
        <taxon>Dothideomycetes</taxon>
        <taxon>Pleosporomycetidae</taxon>
        <taxon>Mytilinidiales</taxon>
        <taxon>Mytilinidiaceae</taxon>
        <taxon>Lophium</taxon>
    </lineage>
</organism>
<name>A0A6A6RDG6_9PEZI</name>
<dbReference type="Proteomes" id="UP000799750">
    <property type="component" value="Unassembled WGS sequence"/>
</dbReference>
<accession>A0A6A6RDG6</accession>
<keyword evidence="2" id="KW-1185">Reference proteome</keyword>
<evidence type="ECO:0000313" key="1">
    <source>
        <dbReference type="EMBL" id="KAF2502729.1"/>
    </source>
</evidence>